<evidence type="ECO:0000313" key="14">
    <source>
        <dbReference type="Proteomes" id="UP000652760"/>
    </source>
</evidence>
<reference evidence="14" key="1">
    <citation type="submission" date="2021-01" db="EMBL/GenBank/DDBJ databases">
        <title>Genome public.</title>
        <authorList>
            <person name="Liu C."/>
            <person name="Sun Q."/>
        </authorList>
    </citation>
    <scope>NUCLEOTIDE SEQUENCE [LARGE SCALE GENOMIC DNA]</scope>
    <source>
        <strain evidence="14">YIM B02556</strain>
    </source>
</reference>
<evidence type="ECO:0000259" key="11">
    <source>
        <dbReference type="SMART" id="SM01192"/>
    </source>
</evidence>
<gene>
    <name evidence="10 13" type="primary">eno</name>
    <name evidence="13" type="ORF">JHL17_15035</name>
</gene>
<dbReference type="InterPro" id="IPR020809">
    <property type="entry name" value="Enolase_CS"/>
</dbReference>
<dbReference type="GO" id="GO:0004634">
    <property type="term" value="F:phosphopyruvate hydratase activity"/>
    <property type="evidence" value="ECO:0007669"/>
    <property type="project" value="UniProtKB-EC"/>
</dbReference>
<evidence type="ECO:0000313" key="13">
    <source>
        <dbReference type="EMBL" id="MBK1838732.1"/>
    </source>
</evidence>
<comment type="function">
    <text evidence="9 10">Catalyzes the reversible conversion of 2-phosphoglycerate (2-PG) into phosphoenolpyruvate (PEP). It is essential for the degradation of carbohydrates via glycolysis.</text>
</comment>
<protein>
    <recommendedName>
        <fullName evidence="4 10">Enolase</fullName>
        <ecNumber evidence="3 10">4.2.1.11</ecNumber>
    </recommendedName>
    <alternativeName>
        <fullName evidence="10">2-phospho-D-glycerate hydro-lyase</fullName>
    </alternativeName>
    <alternativeName>
        <fullName evidence="10">2-phosphoglycerate dehydratase</fullName>
    </alternativeName>
</protein>
<dbReference type="RefSeq" id="WP_200194301.1">
    <property type="nucleotide sequence ID" value="NZ_JAENHM010000044.1"/>
</dbReference>
<evidence type="ECO:0000256" key="3">
    <source>
        <dbReference type="ARBA" id="ARBA00012058"/>
    </source>
</evidence>
<keyword evidence="7 10" id="KW-0324">Glycolysis</keyword>
<evidence type="ECO:0000256" key="5">
    <source>
        <dbReference type="ARBA" id="ARBA00022525"/>
    </source>
</evidence>
<dbReference type="PANTHER" id="PTHR11902:SF1">
    <property type="entry name" value="ENOLASE"/>
    <property type="match status" value="1"/>
</dbReference>
<feature type="binding site" evidence="10">
    <location>
        <position position="285"/>
    </location>
    <ligand>
        <name>Mg(2+)</name>
        <dbReference type="ChEBI" id="CHEBI:18420"/>
    </ligand>
</feature>
<dbReference type="EMBL" id="JAENHM010000044">
    <property type="protein sequence ID" value="MBK1838732.1"/>
    <property type="molecule type" value="Genomic_DNA"/>
</dbReference>
<organism evidence="13 14">
    <name type="scientific">Azospirillum endophyticum</name>
    <dbReference type="NCBI Taxonomy" id="2800326"/>
    <lineage>
        <taxon>Bacteria</taxon>
        <taxon>Pseudomonadati</taxon>
        <taxon>Pseudomonadota</taxon>
        <taxon>Alphaproteobacteria</taxon>
        <taxon>Rhodospirillales</taxon>
        <taxon>Azospirillaceae</taxon>
        <taxon>Azospirillum</taxon>
    </lineage>
</organism>
<feature type="binding site" evidence="10">
    <location>
        <position position="388"/>
    </location>
    <ligand>
        <name>(2R)-2-phosphoglycerate</name>
        <dbReference type="ChEBI" id="CHEBI:58289"/>
    </ligand>
</feature>
<feature type="active site" description="Proton donor" evidence="10">
    <location>
        <position position="205"/>
    </location>
</feature>
<evidence type="ECO:0000256" key="6">
    <source>
        <dbReference type="ARBA" id="ARBA00022842"/>
    </source>
</evidence>
<proteinExistence type="inferred from homology"/>
<dbReference type="HAMAP" id="MF_00318">
    <property type="entry name" value="Enolase"/>
    <property type="match status" value="1"/>
</dbReference>
<dbReference type="SFLD" id="SFLDF00002">
    <property type="entry name" value="enolase"/>
    <property type="match status" value="1"/>
</dbReference>
<evidence type="ECO:0000256" key="10">
    <source>
        <dbReference type="HAMAP-Rule" id="MF_00318"/>
    </source>
</evidence>
<evidence type="ECO:0000259" key="12">
    <source>
        <dbReference type="SMART" id="SM01193"/>
    </source>
</evidence>
<dbReference type="SMART" id="SM01193">
    <property type="entry name" value="Enolase_N"/>
    <property type="match status" value="1"/>
</dbReference>
<keyword evidence="10" id="KW-0479">Metal-binding</keyword>
<keyword evidence="8 10" id="KW-0456">Lyase</keyword>
<evidence type="ECO:0000256" key="9">
    <source>
        <dbReference type="ARBA" id="ARBA00045763"/>
    </source>
</evidence>
<name>A0ABS1F5P8_9PROT</name>
<comment type="pathway">
    <text evidence="1 10">Carbohydrate degradation; glycolysis; pyruvate from D-glyceraldehyde 3-phosphate: step 4/5.</text>
</comment>
<comment type="subcellular location">
    <subcellularLocation>
        <location evidence="10">Cytoplasm</location>
    </subcellularLocation>
    <subcellularLocation>
        <location evidence="10">Secreted</location>
    </subcellularLocation>
    <subcellularLocation>
        <location evidence="10">Cell surface</location>
    </subcellularLocation>
    <text evidence="10">Fractions of enolase are present in both the cytoplasm and on the cell surface.</text>
</comment>
<evidence type="ECO:0000256" key="4">
    <source>
        <dbReference type="ARBA" id="ARBA00017068"/>
    </source>
</evidence>
<evidence type="ECO:0000256" key="7">
    <source>
        <dbReference type="ARBA" id="ARBA00023152"/>
    </source>
</evidence>
<dbReference type="SFLD" id="SFLDS00001">
    <property type="entry name" value="Enolase"/>
    <property type="match status" value="1"/>
</dbReference>
<evidence type="ECO:0000256" key="1">
    <source>
        <dbReference type="ARBA" id="ARBA00005031"/>
    </source>
</evidence>
<dbReference type="EC" id="4.2.1.11" evidence="3 10"/>
<feature type="binding site" evidence="10">
    <location>
        <position position="312"/>
    </location>
    <ligand>
        <name>Mg(2+)</name>
        <dbReference type="ChEBI" id="CHEBI:18420"/>
    </ligand>
</feature>
<dbReference type="InterPro" id="IPR020810">
    <property type="entry name" value="Enolase_C"/>
</dbReference>
<feature type="binding site" evidence="10">
    <location>
        <position position="163"/>
    </location>
    <ligand>
        <name>(2R)-2-phosphoglycerate</name>
        <dbReference type="ChEBI" id="CHEBI:58289"/>
    </ligand>
</feature>
<evidence type="ECO:0000256" key="8">
    <source>
        <dbReference type="ARBA" id="ARBA00023239"/>
    </source>
</evidence>
<dbReference type="Gene3D" id="3.30.390.10">
    <property type="entry name" value="Enolase-like, N-terminal domain"/>
    <property type="match status" value="1"/>
</dbReference>
<keyword evidence="14" id="KW-1185">Reference proteome</keyword>
<dbReference type="InterPro" id="IPR020811">
    <property type="entry name" value="Enolase_N"/>
</dbReference>
<dbReference type="SUPFAM" id="SSF51604">
    <property type="entry name" value="Enolase C-terminal domain-like"/>
    <property type="match status" value="1"/>
</dbReference>
<comment type="catalytic activity">
    <reaction evidence="10">
        <text>(2R)-2-phosphoglycerate = phosphoenolpyruvate + H2O</text>
        <dbReference type="Rhea" id="RHEA:10164"/>
        <dbReference type="ChEBI" id="CHEBI:15377"/>
        <dbReference type="ChEBI" id="CHEBI:58289"/>
        <dbReference type="ChEBI" id="CHEBI:58702"/>
        <dbReference type="EC" id="4.2.1.11"/>
    </reaction>
</comment>
<feature type="binding site" evidence="10">
    <location>
        <position position="367"/>
    </location>
    <ligand>
        <name>(2R)-2-phosphoglycerate</name>
        <dbReference type="ChEBI" id="CHEBI:58289"/>
    </ligand>
</feature>
<dbReference type="SMART" id="SM01192">
    <property type="entry name" value="Enolase_C"/>
    <property type="match status" value="1"/>
</dbReference>
<dbReference type="SUPFAM" id="SSF54826">
    <property type="entry name" value="Enolase N-terminal domain-like"/>
    <property type="match status" value="1"/>
</dbReference>
<dbReference type="CDD" id="cd03313">
    <property type="entry name" value="enolase"/>
    <property type="match status" value="1"/>
</dbReference>
<comment type="caution">
    <text evidence="13">The sequence shown here is derived from an EMBL/GenBank/DDBJ whole genome shotgun (WGS) entry which is preliminary data.</text>
</comment>
<dbReference type="Proteomes" id="UP000652760">
    <property type="component" value="Unassembled WGS sequence"/>
</dbReference>
<dbReference type="PRINTS" id="PR00148">
    <property type="entry name" value="ENOLASE"/>
</dbReference>
<feature type="binding site" evidence="10">
    <location>
        <position position="366"/>
    </location>
    <ligand>
        <name>(2R)-2-phosphoglycerate</name>
        <dbReference type="ChEBI" id="CHEBI:58289"/>
    </ligand>
</feature>
<dbReference type="Pfam" id="PF00113">
    <property type="entry name" value="Enolase_C"/>
    <property type="match status" value="1"/>
</dbReference>
<accession>A0ABS1F5P8</accession>
<keyword evidence="5 10" id="KW-0964">Secreted</keyword>
<evidence type="ECO:0000256" key="2">
    <source>
        <dbReference type="ARBA" id="ARBA00009604"/>
    </source>
</evidence>
<keyword evidence="6 10" id="KW-0460">Magnesium</keyword>
<feature type="domain" description="Enolase N-terminal" evidence="12">
    <location>
        <begin position="4"/>
        <end position="134"/>
    </location>
</feature>
<dbReference type="PROSITE" id="PS00164">
    <property type="entry name" value="ENOLASE"/>
    <property type="match status" value="1"/>
</dbReference>
<dbReference type="PIRSF" id="PIRSF001400">
    <property type="entry name" value="Enolase"/>
    <property type="match status" value="1"/>
</dbReference>
<dbReference type="InterPro" id="IPR000941">
    <property type="entry name" value="Enolase"/>
</dbReference>
<comment type="cofactor">
    <cofactor evidence="10">
        <name>Mg(2+)</name>
        <dbReference type="ChEBI" id="CHEBI:18420"/>
    </cofactor>
    <text evidence="10">Binds a second Mg(2+) ion via substrate during catalysis.</text>
</comment>
<dbReference type="Gene3D" id="3.20.20.120">
    <property type="entry name" value="Enolase-like C-terminal domain"/>
    <property type="match status" value="1"/>
</dbReference>
<feature type="binding site" evidence="10">
    <location>
        <position position="337"/>
    </location>
    <ligand>
        <name>(2R)-2-phosphoglycerate</name>
        <dbReference type="ChEBI" id="CHEBI:58289"/>
    </ligand>
</feature>
<feature type="domain" description="Enolase C-terminal TIM barrel" evidence="11">
    <location>
        <begin position="139"/>
        <end position="425"/>
    </location>
</feature>
<feature type="active site" description="Proton acceptor" evidence="10">
    <location>
        <position position="337"/>
    </location>
</feature>
<dbReference type="SFLD" id="SFLDG00178">
    <property type="entry name" value="enolase"/>
    <property type="match status" value="1"/>
</dbReference>
<feature type="binding site" evidence="10">
    <location>
        <position position="242"/>
    </location>
    <ligand>
        <name>Mg(2+)</name>
        <dbReference type="ChEBI" id="CHEBI:18420"/>
    </ligand>
</feature>
<dbReference type="Pfam" id="PF03952">
    <property type="entry name" value="Enolase_N"/>
    <property type="match status" value="1"/>
</dbReference>
<keyword evidence="10" id="KW-0963">Cytoplasm</keyword>
<dbReference type="NCBIfam" id="TIGR01060">
    <property type="entry name" value="eno"/>
    <property type="match status" value="1"/>
</dbReference>
<dbReference type="InterPro" id="IPR029017">
    <property type="entry name" value="Enolase-like_N"/>
</dbReference>
<dbReference type="InterPro" id="IPR036849">
    <property type="entry name" value="Enolase-like_C_sf"/>
</dbReference>
<dbReference type="PANTHER" id="PTHR11902">
    <property type="entry name" value="ENOLASE"/>
    <property type="match status" value="1"/>
</dbReference>
<sequence length="425" mass="44703">MSAITEIRAREILDSRGNPTVEVDVALDTGAFGRAAVPSGASTGAHEAVELRDGDKSRFGGKGVLKAVQSVNGELAKALTGMDAADQRVLDMTMIEIDGTENKGRLGANAILGVSLAVARAAAEDAGLPLYRYVGGAFASLLPVPMMNIINGGAHADNPIDIQEFMIMPVGAETGADAIRMGSEIFQSLKKKLKDAGHNTNVGDEGGFAPNIGSTDEALGFVMKAIEAAGYKPGDDVMLALDAASTEFFKNGRYELAGEGKSLSPEQMVAYWADLAARYPIISIEDGMAEDDWEGWKALTDAIGSKVQLVGDDLFVTNPKRLAQGIRQGVANSILVKVNQIGTLSETLEAVDMAHKAGYTAVLSHRSGETEDSTIADLAVATNCGQIKTGSLSRSDRLAKYNQLIRIEEQLGAASRFAGRGILKA</sequence>
<comment type="similarity">
    <text evidence="2 10">Belongs to the enolase family.</text>
</comment>